<dbReference type="GO" id="GO:0051537">
    <property type="term" value="F:2 iron, 2 sulfur cluster binding"/>
    <property type="evidence" value="ECO:0007669"/>
    <property type="project" value="UniProtKB-KW"/>
</dbReference>
<comment type="caution">
    <text evidence="12">The sequence shown here is derived from an EMBL/GenBank/DDBJ whole genome shotgun (WGS) entry which is preliminary data.</text>
</comment>
<feature type="binding site" evidence="10">
    <location>
        <position position="142"/>
    </location>
    <ligand>
        <name>[2Fe-2S] cluster</name>
        <dbReference type="ChEBI" id="CHEBI:190135"/>
    </ligand>
</feature>
<dbReference type="Gene3D" id="3.40.30.10">
    <property type="entry name" value="Glutaredoxin"/>
    <property type="match status" value="1"/>
</dbReference>
<dbReference type="OrthoDB" id="9807941at2"/>
<dbReference type="InterPro" id="IPR041921">
    <property type="entry name" value="NuoE_N"/>
</dbReference>
<sequence>MSDVNREQPGHFEFDEISEAEITKILVKYPPERKASGSLPLLYVAQKQMGRQTGSAWVPVVAMDRIAERLEIAPIRVYEVATFYFMFNTKPIGRYHLQACTTTSCWLRGSDDVVAACKKATGVKHFGETSADGLFTLSEVECLGACANAPILQVDDDYYEDLDGPRTEALIEALRRGEKPESGPTIDRLGSAPQGGRKVLLEAAHEDPASAQGERSC</sequence>
<proteinExistence type="inferred from homology"/>
<dbReference type="PANTHER" id="PTHR10371">
    <property type="entry name" value="NADH DEHYDROGENASE UBIQUINONE FLAVOPROTEIN 2, MITOCHONDRIAL"/>
    <property type="match status" value="1"/>
</dbReference>
<dbReference type="PROSITE" id="PS01099">
    <property type="entry name" value="COMPLEX1_24K"/>
    <property type="match status" value="1"/>
</dbReference>
<dbReference type="PIRSF" id="PIRSF000216">
    <property type="entry name" value="NADH_DH_24kDa"/>
    <property type="match status" value="1"/>
</dbReference>
<dbReference type="SUPFAM" id="SSF52833">
    <property type="entry name" value="Thioredoxin-like"/>
    <property type="match status" value="1"/>
</dbReference>
<dbReference type="GO" id="GO:0008324">
    <property type="term" value="F:monoatomic cation transmembrane transporter activity"/>
    <property type="evidence" value="ECO:0007669"/>
    <property type="project" value="UniProtKB-ARBA"/>
</dbReference>
<evidence type="ECO:0000256" key="8">
    <source>
        <dbReference type="ARBA" id="ARBA00034078"/>
    </source>
</evidence>
<evidence type="ECO:0000256" key="10">
    <source>
        <dbReference type="PIRSR" id="PIRSR000216-1"/>
    </source>
</evidence>
<comment type="similarity">
    <text evidence="1">Belongs to the complex I 24 kDa subunit family.</text>
</comment>
<dbReference type="GO" id="GO:0003954">
    <property type="term" value="F:NADH dehydrogenase activity"/>
    <property type="evidence" value="ECO:0007669"/>
    <property type="project" value="TreeGrafter"/>
</dbReference>
<keyword evidence="3 10" id="KW-0479">Metal-binding</keyword>
<dbReference type="PANTHER" id="PTHR10371:SF3">
    <property type="entry name" value="NADH DEHYDROGENASE [UBIQUINONE] FLAVOPROTEIN 2, MITOCHONDRIAL"/>
    <property type="match status" value="1"/>
</dbReference>
<dbReference type="GO" id="GO:0022890">
    <property type="term" value="F:inorganic cation transmembrane transporter activity"/>
    <property type="evidence" value="ECO:0007669"/>
    <property type="project" value="UniProtKB-ARBA"/>
</dbReference>
<dbReference type="GO" id="GO:0022804">
    <property type="term" value="F:active transmembrane transporter activity"/>
    <property type="evidence" value="ECO:0007669"/>
    <property type="project" value="UniProtKB-ARBA"/>
</dbReference>
<dbReference type="Pfam" id="PF01257">
    <property type="entry name" value="2Fe-2S_thioredx"/>
    <property type="match status" value="1"/>
</dbReference>
<evidence type="ECO:0000256" key="3">
    <source>
        <dbReference type="ARBA" id="ARBA00022723"/>
    </source>
</evidence>
<dbReference type="Proteomes" id="UP000321746">
    <property type="component" value="Unassembled WGS sequence"/>
</dbReference>
<evidence type="ECO:0000313" key="12">
    <source>
        <dbReference type="EMBL" id="GEN62870.1"/>
    </source>
</evidence>
<evidence type="ECO:0008006" key="14">
    <source>
        <dbReference type="Google" id="ProtNLM"/>
    </source>
</evidence>
<dbReference type="GO" id="GO:0098662">
    <property type="term" value="P:inorganic cation transmembrane transport"/>
    <property type="evidence" value="ECO:0007669"/>
    <property type="project" value="UniProtKB-ARBA"/>
</dbReference>
<accession>A0A511XIV6</accession>
<organism evidence="12 13">
    <name type="scientific">Acetobacter oeni</name>
    <dbReference type="NCBI Taxonomy" id="304077"/>
    <lineage>
        <taxon>Bacteria</taxon>
        <taxon>Pseudomonadati</taxon>
        <taxon>Pseudomonadota</taxon>
        <taxon>Alphaproteobacteria</taxon>
        <taxon>Acetobacterales</taxon>
        <taxon>Acetobacteraceae</taxon>
        <taxon>Acetobacter</taxon>
    </lineage>
</organism>
<dbReference type="InterPro" id="IPR036249">
    <property type="entry name" value="Thioredoxin-like_sf"/>
</dbReference>
<keyword evidence="13" id="KW-1185">Reference proteome</keyword>
<keyword evidence="5 10" id="KW-0408">Iron</keyword>
<reference evidence="12 13" key="1">
    <citation type="submission" date="2019-07" db="EMBL/GenBank/DDBJ databases">
        <title>Whole genome shotgun sequence of Acetobacter oeni NBRC 105207.</title>
        <authorList>
            <person name="Hosoyama A."/>
            <person name="Uohara A."/>
            <person name="Ohji S."/>
            <person name="Ichikawa N."/>
        </authorList>
    </citation>
    <scope>NUCLEOTIDE SEQUENCE [LARGE SCALE GENOMIC DNA]</scope>
    <source>
        <strain evidence="12 13">NBRC 105207</strain>
    </source>
</reference>
<evidence type="ECO:0000256" key="9">
    <source>
        <dbReference type="ARBA" id="ARBA00047712"/>
    </source>
</evidence>
<evidence type="ECO:0000256" key="5">
    <source>
        <dbReference type="ARBA" id="ARBA00023004"/>
    </source>
</evidence>
<evidence type="ECO:0000313" key="13">
    <source>
        <dbReference type="Proteomes" id="UP000321746"/>
    </source>
</evidence>
<feature type="region of interest" description="Disordered" evidence="11">
    <location>
        <begin position="175"/>
        <end position="217"/>
    </location>
</feature>
<dbReference type="GO" id="GO:0031967">
    <property type="term" value="C:organelle envelope"/>
    <property type="evidence" value="ECO:0007669"/>
    <property type="project" value="UniProtKB-ARBA"/>
</dbReference>
<feature type="binding site" evidence="10">
    <location>
        <position position="146"/>
    </location>
    <ligand>
        <name>[2Fe-2S] cluster</name>
        <dbReference type="ChEBI" id="CHEBI:190135"/>
    </ligand>
</feature>
<keyword evidence="6 10" id="KW-0411">Iron-sulfur</keyword>
<dbReference type="CDD" id="cd03064">
    <property type="entry name" value="TRX_Fd_NuoE"/>
    <property type="match status" value="1"/>
</dbReference>
<dbReference type="Gene3D" id="1.10.10.1590">
    <property type="entry name" value="NADH-quinone oxidoreductase subunit E"/>
    <property type="match status" value="1"/>
</dbReference>
<dbReference type="GO" id="GO:0046872">
    <property type="term" value="F:metal ion binding"/>
    <property type="evidence" value="ECO:0007669"/>
    <property type="project" value="UniProtKB-KW"/>
</dbReference>
<evidence type="ECO:0000256" key="2">
    <source>
        <dbReference type="ARBA" id="ARBA00022714"/>
    </source>
</evidence>
<keyword evidence="7" id="KW-0520">NAD</keyword>
<comment type="catalytic activity">
    <reaction evidence="9">
        <text>a quinone + NADH + 5 H(+)(in) = a quinol + NAD(+) + 4 H(+)(out)</text>
        <dbReference type="Rhea" id="RHEA:57888"/>
        <dbReference type="ChEBI" id="CHEBI:15378"/>
        <dbReference type="ChEBI" id="CHEBI:24646"/>
        <dbReference type="ChEBI" id="CHEBI:57540"/>
        <dbReference type="ChEBI" id="CHEBI:57945"/>
        <dbReference type="ChEBI" id="CHEBI:132124"/>
    </reaction>
</comment>
<keyword evidence="4" id="KW-1278">Translocase</keyword>
<evidence type="ECO:0000256" key="6">
    <source>
        <dbReference type="ARBA" id="ARBA00023014"/>
    </source>
</evidence>
<feature type="binding site" evidence="10">
    <location>
        <position position="105"/>
    </location>
    <ligand>
        <name>[2Fe-2S] cluster</name>
        <dbReference type="ChEBI" id="CHEBI:190135"/>
    </ligand>
</feature>
<dbReference type="InterPro" id="IPR042128">
    <property type="entry name" value="NuoE_dom"/>
</dbReference>
<evidence type="ECO:0000256" key="7">
    <source>
        <dbReference type="ARBA" id="ARBA00023027"/>
    </source>
</evidence>
<evidence type="ECO:0000256" key="4">
    <source>
        <dbReference type="ARBA" id="ARBA00022967"/>
    </source>
</evidence>
<keyword evidence="2 10" id="KW-0001">2Fe-2S</keyword>
<dbReference type="GO" id="GO:1902494">
    <property type="term" value="C:catalytic complex"/>
    <property type="evidence" value="ECO:0007669"/>
    <property type="project" value="UniProtKB-ARBA"/>
</dbReference>
<feature type="compositionally biased region" description="Basic and acidic residues" evidence="11">
    <location>
        <begin position="199"/>
        <end position="208"/>
    </location>
</feature>
<dbReference type="GO" id="GO:0098796">
    <property type="term" value="C:membrane protein complex"/>
    <property type="evidence" value="ECO:0007669"/>
    <property type="project" value="UniProtKB-ARBA"/>
</dbReference>
<dbReference type="FunFam" id="3.40.30.10:FF:000022">
    <property type="entry name" value="NADH dehydrogenase flavoprotein 2, mitochondrial"/>
    <property type="match status" value="1"/>
</dbReference>
<dbReference type="FunFam" id="1.10.10.1590:FF:000001">
    <property type="entry name" value="NADH-quinone oxidoreductase subunit E"/>
    <property type="match status" value="1"/>
</dbReference>
<dbReference type="RefSeq" id="WP_146886886.1">
    <property type="nucleotide sequence ID" value="NZ_BJYG01000011.1"/>
</dbReference>
<evidence type="ECO:0000256" key="11">
    <source>
        <dbReference type="SAM" id="MobiDB-lite"/>
    </source>
</evidence>
<name>A0A511XIV6_9PROT</name>
<dbReference type="InterPro" id="IPR002023">
    <property type="entry name" value="NuoE-like"/>
</dbReference>
<feature type="binding site" evidence="10">
    <location>
        <position position="100"/>
    </location>
    <ligand>
        <name>[2Fe-2S] cluster</name>
        <dbReference type="ChEBI" id="CHEBI:190135"/>
    </ligand>
</feature>
<comment type="cofactor">
    <cofactor evidence="10">
        <name>[2Fe-2S] cluster</name>
        <dbReference type="ChEBI" id="CHEBI:190135"/>
    </cofactor>
    <text evidence="10">Binds 1 [2Fe-2S] cluster.</text>
</comment>
<evidence type="ECO:0000256" key="1">
    <source>
        <dbReference type="ARBA" id="ARBA00010643"/>
    </source>
</evidence>
<dbReference type="AlphaFoldDB" id="A0A511XIV6"/>
<dbReference type="GO" id="GO:0031090">
    <property type="term" value="C:organelle membrane"/>
    <property type="evidence" value="ECO:0007669"/>
    <property type="project" value="UniProtKB-ARBA"/>
</dbReference>
<protein>
    <recommendedName>
        <fullName evidence="14">NADH dehydrogenase</fullName>
    </recommendedName>
</protein>
<comment type="cofactor">
    <cofactor evidence="8">
        <name>[2Fe-2S] cluster</name>
        <dbReference type="ChEBI" id="CHEBI:190135"/>
    </cofactor>
</comment>
<gene>
    <name evidence="12" type="ORF">AOE01nite_10940</name>
</gene>
<dbReference type="NCBIfam" id="TIGR01958">
    <property type="entry name" value="nuoE_fam"/>
    <property type="match status" value="1"/>
</dbReference>
<dbReference type="EMBL" id="BJYG01000011">
    <property type="protein sequence ID" value="GEN62870.1"/>
    <property type="molecule type" value="Genomic_DNA"/>
</dbReference>